<dbReference type="HOGENOM" id="CLU_3328810_0_0_11"/>
<dbReference type="EMBL" id="CP002343">
    <property type="protein sequence ID" value="ADU47565.1"/>
    <property type="molecule type" value="Genomic_DNA"/>
</dbReference>
<accession>E6SDE3</accession>
<evidence type="ECO:0000313" key="2">
    <source>
        <dbReference type="Proteomes" id="UP000008914"/>
    </source>
</evidence>
<protein>
    <submittedName>
        <fullName evidence="1">Uncharacterized protein</fullName>
    </submittedName>
</protein>
<dbReference type="AlphaFoldDB" id="E6SDE3"/>
<proteinExistence type="predicted"/>
<keyword evidence="2" id="KW-1185">Reference proteome</keyword>
<reference evidence="1 2" key="1">
    <citation type="journal article" date="2010" name="Stand. Genomic Sci.">
        <title>Complete genome sequence of Intrasporangium calvum type strain (7 KIP).</title>
        <authorList>
            <person name="Del Rio T.G."/>
            <person name="Chertkov O."/>
            <person name="Yasawong M."/>
            <person name="Lucas S."/>
            <person name="Deshpande S."/>
            <person name="Cheng J.F."/>
            <person name="Detter C."/>
            <person name="Tapia R."/>
            <person name="Han C."/>
            <person name="Goodwin L."/>
            <person name="Pitluck S."/>
            <person name="Liolios K."/>
            <person name="Ivanova N."/>
            <person name="Mavromatis K."/>
            <person name="Pati A."/>
            <person name="Chen A."/>
            <person name="Palaniappan K."/>
            <person name="Land M."/>
            <person name="Hauser L."/>
            <person name="Chang Y.J."/>
            <person name="Jeffries C.D."/>
            <person name="Rohde M."/>
            <person name="Pukall R."/>
            <person name="Sikorski J."/>
            <person name="Goker M."/>
            <person name="Woyke T."/>
            <person name="Bristow J."/>
            <person name="Eisen J.A."/>
            <person name="Markowitz V."/>
            <person name="Hugenholtz P."/>
            <person name="Kyrpides N.C."/>
            <person name="Klenk H.P."/>
            <person name="Lapidus A."/>
        </authorList>
    </citation>
    <scope>NUCLEOTIDE SEQUENCE [LARGE SCALE GENOMIC DNA]</scope>
    <source>
        <strain evidence="2">ATCC 23552 / DSM 43043 / JCM 3097 / NBRC 12989 / 7 KIP</strain>
    </source>
</reference>
<organism evidence="1 2">
    <name type="scientific">Intrasporangium calvum (strain ATCC 23552 / DSM 43043 / JCM 3097 / NBRC 12989 / NCIMB 10167 / NRRL B-3866 / 7 KIP)</name>
    <dbReference type="NCBI Taxonomy" id="710696"/>
    <lineage>
        <taxon>Bacteria</taxon>
        <taxon>Bacillati</taxon>
        <taxon>Actinomycetota</taxon>
        <taxon>Actinomycetes</taxon>
        <taxon>Micrococcales</taxon>
        <taxon>Intrasporangiaceae</taxon>
        <taxon>Intrasporangium</taxon>
    </lineage>
</organism>
<dbReference type="Proteomes" id="UP000008914">
    <property type="component" value="Chromosome"/>
</dbReference>
<evidence type="ECO:0000313" key="1">
    <source>
        <dbReference type="EMBL" id="ADU47565.1"/>
    </source>
</evidence>
<gene>
    <name evidence="1" type="ordered locus">Intca_1042</name>
</gene>
<dbReference type="KEGG" id="ica:Intca_1042"/>
<name>E6SDE3_INTC7</name>
<sequence length="38" mass="4500">MRLRSSLVLARMLLRFFIRRVTRMGVLRSTAVKVAHRT</sequence>